<dbReference type="EMBL" id="JFFI01000146">
    <property type="protein sequence ID" value="KXH69227.1"/>
    <property type="molecule type" value="Genomic_DNA"/>
</dbReference>
<dbReference type="Proteomes" id="UP000070121">
    <property type="component" value="Unassembled WGS sequence"/>
</dbReference>
<name>A0A135V9T7_9PEZI</name>
<comment type="caution">
    <text evidence="1">The sequence shown here is derived from an EMBL/GenBank/DDBJ whole genome shotgun (WGS) entry which is preliminary data.</text>
</comment>
<gene>
    <name evidence="1" type="ORF">CSAL01_09920</name>
</gene>
<reference evidence="1 2" key="1">
    <citation type="submission" date="2014-02" db="EMBL/GenBank/DDBJ databases">
        <title>The genome sequence of Colletotrichum salicis CBS 607.94.</title>
        <authorList>
            <person name="Baroncelli R."/>
            <person name="Thon M.R."/>
        </authorList>
    </citation>
    <scope>NUCLEOTIDE SEQUENCE [LARGE SCALE GENOMIC DNA]</scope>
    <source>
        <strain evidence="1 2">CBS 607.94</strain>
    </source>
</reference>
<accession>A0A135V9T7</accession>
<evidence type="ECO:0000313" key="2">
    <source>
        <dbReference type="Proteomes" id="UP000070121"/>
    </source>
</evidence>
<sequence>MEGWGNALRTWGMAFVVGGRVFFYGDDATRQTEAQDQNRTGIPASTRQDLVPSPRASLFIALGYAAAAICCAEVRNVRESFSNNHPGPVYGKAGAIDAVGGSYWSRHLRTVEDAAGFEEVETSRPGEMWIQTVE</sequence>
<dbReference type="AlphaFoldDB" id="A0A135V9T7"/>
<evidence type="ECO:0000313" key="1">
    <source>
        <dbReference type="EMBL" id="KXH69227.1"/>
    </source>
</evidence>
<keyword evidence="2" id="KW-1185">Reference proteome</keyword>
<proteinExistence type="predicted"/>
<organism evidence="1 2">
    <name type="scientific">Colletotrichum salicis</name>
    <dbReference type="NCBI Taxonomy" id="1209931"/>
    <lineage>
        <taxon>Eukaryota</taxon>
        <taxon>Fungi</taxon>
        <taxon>Dikarya</taxon>
        <taxon>Ascomycota</taxon>
        <taxon>Pezizomycotina</taxon>
        <taxon>Sordariomycetes</taxon>
        <taxon>Hypocreomycetidae</taxon>
        <taxon>Glomerellales</taxon>
        <taxon>Glomerellaceae</taxon>
        <taxon>Colletotrichum</taxon>
        <taxon>Colletotrichum acutatum species complex</taxon>
    </lineage>
</organism>
<protein>
    <submittedName>
        <fullName evidence="1">Uncharacterized protein</fullName>
    </submittedName>
</protein>